<keyword evidence="3" id="KW-1185">Reference proteome</keyword>
<feature type="compositionally biased region" description="Low complexity" evidence="1">
    <location>
        <begin position="18"/>
        <end position="33"/>
    </location>
</feature>
<evidence type="ECO:0000256" key="1">
    <source>
        <dbReference type="SAM" id="MobiDB-lite"/>
    </source>
</evidence>
<evidence type="ECO:0000313" key="2">
    <source>
        <dbReference type="EMBL" id="KAG9461115.1"/>
    </source>
</evidence>
<gene>
    <name evidence="2" type="ORF">GDO78_018076</name>
</gene>
<dbReference type="EMBL" id="WNTK01028884">
    <property type="protein sequence ID" value="KAG9461115.1"/>
    <property type="molecule type" value="Genomic_DNA"/>
</dbReference>
<protein>
    <submittedName>
        <fullName evidence="2">Uncharacterized protein</fullName>
    </submittedName>
</protein>
<dbReference type="Proteomes" id="UP000770717">
    <property type="component" value="Unassembled WGS sequence"/>
</dbReference>
<feature type="region of interest" description="Disordered" evidence="1">
    <location>
        <begin position="1"/>
        <end position="89"/>
    </location>
</feature>
<name>A0A8J6BDN5_ELECQ</name>
<comment type="caution">
    <text evidence="2">The sequence shown here is derived from an EMBL/GenBank/DDBJ whole genome shotgun (WGS) entry which is preliminary data.</text>
</comment>
<feature type="compositionally biased region" description="Polar residues" evidence="1">
    <location>
        <begin position="46"/>
        <end position="65"/>
    </location>
</feature>
<organism evidence="2 3">
    <name type="scientific">Eleutherodactylus coqui</name>
    <name type="common">Puerto Rican coqui</name>
    <dbReference type="NCBI Taxonomy" id="57060"/>
    <lineage>
        <taxon>Eukaryota</taxon>
        <taxon>Metazoa</taxon>
        <taxon>Chordata</taxon>
        <taxon>Craniata</taxon>
        <taxon>Vertebrata</taxon>
        <taxon>Euteleostomi</taxon>
        <taxon>Amphibia</taxon>
        <taxon>Batrachia</taxon>
        <taxon>Anura</taxon>
        <taxon>Neobatrachia</taxon>
        <taxon>Hyloidea</taxon>
        <taxon>Eleutherodactylidae</taxon>
        <taxon>Eleutherodactylinae</taxon>
        <taxon>Eleutherodactylus</taxon>
        <taxon>Eleutherodactylus</taxon>
    </lineage>
</organism>
<sequence>MGYTGRGPHGVQTELQNSSICGPSTGSPSGSNGRTDHSVGRIQTPVRISTNSPHTKNSVENQTGRATRDINSARLAKKKLVRGHHRNVD</sequence>
<evidence type="ECO:0000313" key="3">
    <source>
        <dbReference type="Proteomes" id="UP000770717"/>
    </source>
</evidence>
<reference evidence="2" key="1">
    <citation type="thesis" date="2020" institute="ProQuest LLC" country="789 East Eisenhower Parkway, Ann Arbor, MI, USA">
        <title>Comparative Genomics and Chromosome Evolution.</title>
        <authorList>
            <person name="Mudd A.B."/>
        </authorList>
    </citation>
    <scope>NUCLEOTIDE SEQUENCE</scope>
    <source>
        <strain evidence="2">HN-11 Male</strain>
        <tissue evidence="2">Kidney and liver</tissue>
    </source>
</reference>
<dbReference type="AlphaFoldDB" id="A0A8J6BDN5"/>
<accession>A0A8J6BDN5</accession>
<proteinExistence type="predicted"/>
<feature type="compositionally biased region" description="Basic residues" evidence="1">
    <location>
        <begin position="75"/>
        <end position="89"/>
    </location>
</feature>